<dbReference type="GO" id="GO:0020037">
    <property type="term" value="F:heme binding"/>
    <property type="evidence" value="ECO:0007669"/>
    <property type="project" value="InterPro"/>
</dbReference>
<dbReference type="EMBL" id="FNBL01000001">
    <property type="protein sequence ID" value="SDE89499.1"/>
    <property type="molecule type" value="Genomic_DNA"/>
</dbReference>
<evidence type="ECO:0000313" key="10">
    <source>
        <dbReference type="Proteomes" id="UP000182284"/>
    </source>
</evidence>
<dbReference type="PROSITE" id="PS51007">
    <property type="entry name" value="CYTC"/>
    <property type="match status" value="1"/>
</dbReference>
<dbReference type="Pfam" id="PF00034">
    <property type="entry name" value="Cytochrom_C"/>
    <property type="match status" value="1"/>
</dbReference>
<evidence type="ECO:0000256" key="4">
    <source>
        <dbReference type="ARBA" id="ARBA00022982"/>
    </source>
</evidence>
<evidence type="ECO:0000256" key="3">
    <source>
        <dbReference type="ARBA" id="ARBA00022723"/>
    </source>
</evidence>
<keyword evidence="1" id="KW-0813">Transport</keyword>
<dbReference type="PRINTS" id="PR00604">
    <property type="entry name" value="CYTCHRMECIAB"/>
</dbReference>
<evidence type="ECO:0000259" key="8">
    <source>
        <dbReference type="PROSITE" id="PS51007"/>
    </source>
</evidence>
<dbReference type="AlphaFoldDB" id="A0A1G7GND5"/>
<dbReference type="RefSeq" id="WP_074640929.1">
    <property type="nucleotide sequence ID" value="NZ_FNBL01000001.1"/>
</dbReference>
<protein>
    <submittedName>
        <fullName evidence="9">Cytochrome c</fullName>
    </submittedName>
</protein>
<feature type="chain" id="PRO_5010267011" evidence="7">
    <location>
        <begin position="30"/>
        <end position="136"/>
    </location>
</feature>
<evidence type="ECO:0000256" key="5">
    <source>
        <dbReference type="ARBA" id="ARBA00023004"/>
    </source>
</evidence>
<keyword evidence="4" id="KW-0249">Electron transport</keyword>
<dbReference type="GO" id="GO:0009055">
    <property type="term" value="F:electron transfer activity"/>
    <property type="evidence" value="ECO:0007669"/>
    <property type="project" value="InterPro"/>
</dbReference>
<evidence type="ECO:0000313" key="9">
    <source>
        <dbReference type="EMBL" id="SDE89499.1"/>
    </source>
</evidence>
<dbReference type="InterPro" id="IPR036909">
    <property type="entry name" value="Cyt_c-like_dom_sf"/>
</dbReference>
<name>A0A1G7GND5_9RHOB</name>
<accession>A0A1G7GND5</accession>
<keyword evidence="7" id="KW-0732">Signal</keyword>
<evidence type="ECO:0000256" key="2">
    <source>
        <dbReference type="ARBA" id="ARBA00022617"/>
    </source>
</evidence>
<dbReference type="InterPro" id="IPR009056">
    <property type="entry name" value="Cyt_c-like_dom"/>
</dbReference>
<evidence type="ECO:0000256" key="7">
    <source>
        <dbReference type="SAM" id="SignalP"/>
    </source>
</evidence>
<organism evidence="9 10">
    <name type="scientific">Celeribacter baekdonensis</name>
    <dbReference type="NCBI Taxonomy" id="875171"/>
    <lineage>
        <taxon>Bacteria</taxon>
        <taxon>Pseudomonadati</taxon>
        <taxon>Pseudomonadota</taxon>
        <taxon>Alphaproteobacteria</taxon>
        <taxon>Rhodobacterales</taxon>
        <taxon>Roseobacteraceae</taxon>
        <taxon>Celeribacter</taxon>
    </lineage>
</organism>
<dbReference type="SUPFAM" id="SSF46626">
    <property type="entry name" value="Cytochrome c"/>
    <property type="match status" value="1"/>
</dbReference>
<sequence length="136" mass="14484">MKAIRFSPTFATALIPAIFAATLGASAVAGEYDAIKTAAGAEFFDKECHRCHSVDADRASYGPLLTGVIGRKAGSFEGYPYSDALKNANFTWTAGAIRAWMEDNDGLVPGTKMRHVGVVDATVQDFIVTYLASISE</sequence>
<feature type="signal peptide" evidence="7">
    <location>
        <begin position="1"/>
        <end position="29"/>
    </location>
</feature>
<evidence type="ECO:0000256" key="1">
    <source>
        <dbReference type="ARBA" id="ARBA00022448"/>
    </source>
</evidence>
<keyword evidence="5 6" id="KW-0408">Iron</keyword>
<dbReference type="Proteomes" id="UP000182284">
    <property type="component" value="Unassembled WGS sequence"/>
</dbReference>
<reference evidence="9 10" key="1">
    <citation type="submission" date="2016-10" db="EMBL/GenBank/DDBJ databases">
        <authorList>
            <person name="de Groot N.N."/>
        </authorList>
    </citation>
    <scope>NUCLEOTIDE SEQUENCE [LARGE SCALE GENOMIC DNA]</scope>
    <source>
        <strain evidence="9 10">DSM 27375</strain>
    </source>
</reference>
<keyword evidence="3 6" id="KW-0479">Metal-binding</keyword>
<dbReference type="PANTHER" id="PTHR11961">
    <property type="entry name" value="CYTOCHROME C"/>
    <property type="match status" value="1"/>
</dbReference>
<evidence type="ECO:0000256" key="6">
    <source>
        <dbReference type="PROSITE-ProRule" id="PRU00433"/>
    </source>
</evidence>
<dbReference type="Gene3D" id="1.10.760.10">
    <property type="entry name" value="Cytochrome c-like domain"/>
    <property type="match status" value="1"/>
</dbReference>
<keyword evidence="2 6" id="KW-0349">Heme</keyword>
<gene>
    <name evidence="9" type="ORF">SAMN04488117_101639</name>
</gene>
<dbReference type="InterPro" id="IPR002327">
    <property type="entry name" value="Cyt_c_1A/1B"/>
</dbReference>
<dbReference type="OrthoDB" id="9805828at2"/>
<feature type="domain" description="Cytochrome c" evidence="8">
    <location>
        <begin position="35"/>
        <end position="135"/>
    </location>
</feature>
<proteinExistence type="predicted"/>
<dbReference type="GO" id="GO:0046872">
    <property type="term" value="F:metal ion binding"/>
    <property type="evidence" value="ECO:0007669"/>
    <property type="project" value="UniProtKB-KW"/>
</dbReference>